<dbReference type="GO" id="GO:0016740">
    <property type="term" value="F:transferase activity"/>
    <property type="evidence" value="ECO:0007669"/>
    <property type="project" value="UniProtKB-KW"/>
</dbReference>
<sequence>MPGRTSSSTPARFNWERGMAPETLAFGARGASAGADMSANARGHCAPAGTVAGSVVSGVSALARQDWQACRPDDAEGWDYLVACETGTPPAFRLSAARVEAGDAFLAGAPLFGVGYHLDTPFQEETAAPGGNALARVAKAALRALLRGQEWRLLAVGSPFTESCPLAFSPTLDGAARARVVSELLRTVETEARRQQAGLVAFKDISPSDMQRIGPALAAAGYVALESLPHAVLDLAGVEDVEGWLARLSPATRKDLRRKLKRAGRVEVEWRHSLDELEAEVHALYESTRAQSHVHYGDFEDLPEGYFANVAAALPGRVAFAFYRVDGRLAAFNMMLIEPDRVIDKFLGMAYPLAREHDLYAVSWAENVRLCLRLGRRYLQTGQTAYAAKLRYGSGLAPSTIMVKHLNPVLHTALRLAAPWFGFPRWDPDLAAYRRRAVSRTAA</sequence>
<reference evidence="2 3" key="1">
    <citation type="submission" date="2017-08" db="EMBL/GenBank/DDBJ databases">
        <title>Infants hospitalized years apart are colonized by the same room-sourced microbial strains.</title>
        <authorList>
            <person name="Brooks B."/>
            <person name="Olm M.R."/>
            <person name="Firek B.A."/>
            <person name="Baker R."/>
            <person name="Thomas B.C."/>
            <person name="Morowitz M.J."/>
            <person name="Banfield J.F."/>
        </authorList>
    </citation>
    <scope>NUCLEOTIDE SEQUENCE [LARGE SCALE GENOMIC DNA]</scope>
    <source>
        <strain evidence="2">S2_005_001_R2_27</strain>
    </source>
</reference>
<evidence type="ECO:0000259" key="1">
    <source>
        <dbReference type="Pfam" id="PF13480"/>
    </source>
</evidence>
<dbReference type="Gene3D" id="3.40.630.30">
    <property type="match status" value="1"/>
</dbReference>
<dbReference type="SUPFAM" id="SSF55729">
    <property type="entry name" value="Acyl-CoA N-acyltransferases (Nat)"/>
    <property type="match status" value="1"/>
</dbReference>
<dbReference type="InterPro" id="IPR038740">
    <property type="entry name" value="BioF2-like_GNAT_dom"/>
</dbReference>
<feature type="domain" description="BioF2-like acetyltransferase" evidence="1">
    <location>
        <begin position="252"/>
        <end position="386"/>
    </location>
</feature>
<dbReference type="InterPro" id="IPR016181">
    <property type="entry name" value="Acyl_CoA_acyltransferase"/>
</dbReference>
<comment type="caution">
    <text evidence="2">The sequence shown here is derived from an EMBL/GenBank/DDBJ whole genome shotgun (WGS) entry which is preliminary data.</text>
</comment>
<gene>
    <name evidence="2" type="ORF">DI549_03045</name>
</gene>
<dbReference type="Proteomes" id="UP000248887">
    <property type="component" value="Unassembled WGS sequence"/>
</dbReference>
<dbReference type="AlphaFoldDB" id="A0A2W5R7R3"/>
<proteinExistence type="predicted"/>
<keyword evidence="2" id="KW-0808">Transferase</keyword>
<evidence type="ECO:0000313" key="2">
    <source>
        <dbReference type="EMBL" id="PZQ84874.1"/>
    </source>
</evidence>
<protein>
    <submittedName>
        <fullName evidence="2">GNAT family N-acetyltransferase</fullName>
    </submittedName>
</protein>
<evidence type="ECO:0000313" key="3">
    <source>
        <dbReference type="Proteomes" id="UP000248887"/>
    </source>
</evidence>
<name>A0A2W5R7R3_ANCNO</name>
<dbReference type="Pfam" id="PF13480">
    <property type="entry name" value="Acetyltransf_6"/>
    <property type="match status" value="1"/>
</dbReference>
<organism evidence="2 3">
    <name type="scientific">Ancylobacter novellus</name>
    <name type="common">Thiobacillus novellus</name>
    <dbReference type="NCBI Taxonomy" id="921"/>
    <lineage>
        <taxon>Bacteria</taxon>
        <taxon>Pseudomonadati</taxon>
        <taxon>Pseudomonadota</taxon>
        <taxon>Alphaproteobacteria</taxon>
        <taxon>Hyphomicrobiales</taxon>
        <taxon>Xanthobacteraceae</taxon>
        <taxon>Ancylobacter</taxon>
    </lineage>
</organism>
<accession>A0A2W5R7R3</accession>
<dbReference type="EMBL" id="QFQD01000006">
    <property type="protein sequence ID" value="PZQ84874.1"/>
    <property type="molecule type" value="Genomic_DNA"/>
</dbReference>